<dbReference type="AlphaFoldDB" id="A0A1B2DS88"/>
<organism evidence="2">
    <name type="scientific">Paenibacillus sp. BIHB 4019</name>
    <dbReference type="NCBI Taxonomy" id="1870819"/>
    <lineage>
        <taxon>Bacteria</taxon>
        <taxon>Bacillati</taxon>
        <taxon>Bacillota</taxon>
        <taxon>Bacilli</taxon>
        <taxon>Bacillales</taxon>
        <taxon>Paenibacillaceae</taxon>
        <taxon>Paenibacillus</taxon>
    </lineage>
</organism>
<protein>
    <submittedName>
        <fullName evidence="2">Uncharacterized protein</fullName>
    </submittedName>
</protein>
<gene>
    <name evidence="2" type="ORF">BBD42_04680</name>
</gene>
<name>A0A1B2DS88_9BACL</name>
<sequence>MLKERVEFLCKKRSLARKDLVEGLVTQAHFANILAERYPFADDLAELIATRLAVSPEYLTQAGLQDDATLERAEEIFARLSQPVSTLTEADVNELDDKNDALTIELTTALMKAVYYQQMNDRDAYEYIHRTYLHYYLEKFGREDDPELPVPLKKALFLYKIQHYRSKNQYFEALNNSKRLSALVEKGSEIWLTVQNFLMEASVYSKQYEPAKAIYEQTMQYVYSERLYHRLSGQHLAYSGYCFAMGRYEEALLALSMAEAHLVYTPSPGDLFPSIMNNRIIMLTLLGELDKASDEIARFEELAQQETDETKQLLEPLLLIYRCEVAFASKNWGLLSQGLRLLASYPLTEDQQMTAVFYESQLALSSDKKEAFMEAALSCLPYFEQTQQTMRLEPLYETLAIASEDSRRYKESALYYRKLVYLLRNK</sequence>
<feature type="coiled-coil region" evidence="1">
    <location>
        <begin position="282"/>
        <end position="309"/>
    </location>
</feature>
<proteinExistence type="predicted"/>
<evidence type="ECO:0000313" key="2">
    <source>
        <dbReference type="EMBL" id="ANY70560.1"/>
    </source>
</evidence>
<dbReference type="SUPFAM" id="SSF48452">
    <property type="entry name" value="TPR-like"/>
    <property type="match status" value="1"/>
</dbReference>
<dbReference type="Gene3D" id="1.25.40.10">
    <property type="entry name" value="Tetratricopeptide repeat domain"/>
    <property type="match status" value="1"/>
</dbReference>
<keyword evidence="1" id="KW-0175">Coiled coil</keyword>
<reference evidence="2" key="1">
    <citation type="submission" date="2016-08" db="EMBL/GenBank/DDBJ databases">
        <title>Complete Genome Seqeunce of Paenibacillus sp. BIHB 4019 from tea rhizoplane.</title>
        <authorList>
            <person name="Thakur R."/>
            <person name="Swarnkar M.K."/>
            <person name="Gulati A."/>
        </authorList>
    </citation>
    <scope>NUCLEOTIDE SEQUENCE [LARGE SCALE GENOMIC DNA]</scope>
    <source>
        <strain evidence="2">BIHB4019</strain>
    </source>
</reference>
<accession>A0A1B2DS88</accession>
<evidence type="ECO:0000256" key="1">
    <source>
        <dbReference type="SAM" id="Coils"/>
    </source>
</evidence>
<dbReference type="EMBL" id="CP016808">
    <property type="protein sequence ID" value="ANY70560.1"/>
    <property type="molecule type" value="Genomic_DNA"/>
</dbReference>
<dbReference type="InterPro" id="IPR011990">
    <property type="entry name" value="TPR-like_helical_dom_sf"/>
</dbReference>